<dbReference type="GO" id="GO:0006633">
    <property type="term" value="P:fatty acid biosynthetic process"/>
    <property type="evidence" value="ECO:0007669"/>
    <property type="project" value="TreeGrafter"/>
</dbReference>
<sequence length="2508" mass="276311">MAMFEESPASPSDGFEHINGLDGDAEVSGKDLEPIAVIGLSLKFPQEATSAESFWEMLVKGRSAMTEMRKDCFNLEAYYHPDSDKPGMINVGGAHFVKEDIAVFDAPFLSLTPAEASCMDPQQRGLLECAYRALENVIMRLAAGIPMEQAAGSNTSVHVGCWTREYESLFQRDHELQAKYLATGTGNATIDTACSSSLNALHLSCQTLRNREADMGLVAGCNLFYSADAIAPLTSLNFLGPDSVSYSFDHRANRYARGEGFSIVVVKRLSDALRDENTIRAVIRATGVNQDGRTPGITQPSSRAQEALIRETYSRAGLDLRTTRFFEAHGTGTPIGDPLEAGAIGAVFKDERSEEEPLVVGAVKSNIGHLGGASGIAGLIKSVLVLEHGVIPPNIWFEKPMLWPAEGIRRASVNSFGYGGTNAHAILDDAYHHLTLHNLSGLSKQLGGVKGHDNGEEHANVDGRANGSDLVNRNAVNGSIQRLERLFVFSSYDQDGLKRLASAYREHLSSASPEDEDAFLRDLCYTLSFKRSRFPWKTFTTGASVAKFIANLGEDLAKPIRSAGAPNIGFVFTGQGAQWHAMGLELSVHPVYQKAIEAATKYFKSLGCRWSVSDELSKSASASNINSPAYSQPICAAVQVALVDLLRSWGVQPKAVVGHSSGEIAAAYCTGAISRKSAWKIVYLRSALSSALAMFGRDNGAMMAVSLSEAEARDYLSNVKAKAYVAIGCVNSPKSVTLSGAREAIVELEEVFKQDNIFCQVLRVDNAYHSKFMEDIALDYWKQIGKLQPGNLVDTQTAPVMFSSVTGDRVEVSELCDSEYWVRNMVSPVRFNDALSMMMSRIGKASKKLGLRKTQTQNLDINYLLEVGPHGALRRAVKEILDALPQASTAAYDSVLTRNVSALVALNKAMGRLFTAGHSLYLNVANGVRTDAASMLVNLPEYPFNHSQRYWFESRISKNIRFREHARNDLLGVQVPDWNPSEARWRMYLRDSDNEWIRDHKITGNLLYPAAAMFTMVIEAARQLSDPTKRISGFRLKESVFEKALIVPSTPEGAEIQFYMRLSKFKLCSYENDSWNDHCRGLIAVEYDGDLSTEGQKEKHQQEVDLLSRAELFRQGCNIMVDRASLYEICETYSLTFGPSFQTLTSIRYNMEKEATAVVQVKETARPTRRKNHVIHPSTLDGILQTIFPALAKGGQEPIQTVIPSFTQDLWISNEICAPSSTALLASTKAKMAARQREWRRFCFNIDWKPDVDLMDVEQVQDFFRAGAKTLSSADPEQRNRDLEFIVFHFIFKVLELFDLEKPTPPKAHLSKYVEWMQYQMQRYHDGSIPHALPEWPTMANDEAYVDSIIRDIAESAEVRLALRVGPNLSAILRGDADPLELLFKDDLLPNLYRFGMGADIGYETIQRYVDAMAHNNPNLKILEIGAGTGATTIPILETLSYHGEQEAGASRFSQYMYTDISPSFFEKAQDTFKDHLDRMAFKVLDVESDPADQGFAVGSYDLVIASNVIHATKDLNVTLMNTRKLLKPGGKLLLFEICNPDILRGGFAFDLLPGWWLSSEPHRKWSPLMYEHHWNDALSRTGFTGNDVALRDWPDELNHMTSASVSTAAGLEGVANQLRTALLDSAGGDTPSGLVTIVTPDEVVDLSTQESLCIFLPELDHPFLSNIDSTGFACLKQLTTSHGLLWLTRSGPEASFEPSFELVVGFACSIRSENGSFRFTTLALESFTEPSLVVSSTVKAMQATTLQPREVIVEDEFTERNGVLFINRVVEANYINDDIARRTYLQQAELQPWDVKRPIKLTIASPGLLDTLQFVEDTEVTEVLAPDHVEIEVKATSMNFLDVMIALAQIPENFLGAECAGIVRRVGSSVTHFKEGDRVWEGAINSFRTYVHTNEALVQLVPEGFSFEEAATLPIIYGTCYYAMFDVGRLQRGEKILIHSAAGGVGQAAIWLAQLVGAEIFATVGSPEKRQFLMDEFGIADDHIFSSRNAASFSLGVMSATGGTGVDVVLHSLAGESLRATWECMAPFGRFLEIGKRDIIGFGSVPMNPFAKNVSFAAVDLLYTLRSNLPLARRLLDDLLQVFNYTDIEDVFRLMQSGKHSGKIFITPKPGEMVPVHRSRFSPIMDLRPQCDIFSVWWVGGLGRSMARWMVRRGAKHLILLSRSGGTTESVAGLLSELKAMRCNVAVPQCDVSNEEQFAAVLSDCGKDMPPVKGCIQGAMVLKDSIFENMSLEDYLAATRPKVQGSWNLHKLLPKNIDFFILLSSGSGVFGGPSQSNYGSGNAYQDAFARCRCSMGEKAVSLNLGMILSVGFAAERAEVMDMLRSRGYMPIRETEFLAMLEYHCYPALPVPSTLRAQVATGIETPASLRVKGIEDLFWMPKPLFRNMYQMDNIGAEATDGAGAFVDFQALLGSAHSVGEAGAVVTEALTRKLAKALSMPGDDIDPAKPMHVYGVDSLVAVEMRNWLAKELRADVAVFELMGNTSIASLGTLVAGKSQYLPAFAAEDA</sequence>
<dbReference type="InterPro" id="IPR020841">
    <property type="entry name" value="PKS_Beta-ketoAc_synthase_dom"/>
</dbReference>
<dbReference type="InterPro" id="IPR013154">
    <property type="entry name" value="ADH-like_N"/>
</dbReference>
<dbReference type="Gene3D" id="3.40.366.10">
    <property type="entry name" value="Malonyl-Coenzyme A Acyl Carrier Protein, domain 2"/>
    <property type="match status" value="1"/>
</dbReference>
<dbReference type="EMBL" id="MU005641">
    <property type="protein sequence ID" value="KAF2676018.1"/>
    <property type="molecule type" value="Genomic_DNA"/>
</dbReference>
<dbReference type="Gene3D" id="3.40.47.10">
    <property type="match status" value="1"/>
</dbReference>
<dbReference type="GO" id="GO:0031177">
    <property type="term" value="F:phosphopantetheine binding"/>
    <property type="evidence" value="ECO:0007669"/>
    <property type="project" value="InterPro"/>
</dbReference>
<dbReference type="InterPro" id="IPR016035">
    <property type="entry name" value="Acyl_Trfase/lysoPLipase"/>
</dbReference>
<evidence type="ECO:0000256" key="6">
    <source>
        <dbReference type="ARBA" id="ARBA00023315"/>
    </source>
</evidence>
<feature type="region of interest" description="N-terminal hotdog fold" evidence="7">
    <location>
        <begin position="968"/>
        <end position="1090"/>
    </location>
</feature>
<dbReference type="Pfam" id="PF08240">
    <property type="entry name" value="ADH_N"/>
    <property type="match status" value="1"/>
</dbReference>
<dbReference type="SUPFAM" id="SSF53335">
    <property type="entry name" value="S-adenosyl-L-methionine-dependent methyltransferases"/>
    <property type="match status" value="1"/>
</dbReference>
<keyword evidence="6" id="KW-0012">Acyltransferase</keyword>
<dbReference type="CDD" id="cd02440">
    <property type="entry name" value="AdoMet_MTases"/>
    <property type="match status" value="1"/>
</dbReference>
<dbReference type="Gene3D" id="3.30.70.3290">
    <property type="match status" value="1"/>
</dbReference>
<dbReference type="SUPFAM" id="SSF50129">
    <property type="entry name" value="GroES-like"/>
    <property type="match status" value="1"/>
</dbReference>
<accession>A0A6G1ID42</accession>
<dbReference type="InterPro" id="IPR013149">
    <property type="entry name" value="ADH-like_C"/>
</dbReference>
<dbReference type="Gene3D" id="1.10.1200.10">
    <property type="entry name" value="ACP-like"/>
    <property type="match status" value="1"/>
</dbReference>
<dbReference type="InterPro" id="IPR057326">
    <property type="entry name" value="KR_dom"/>
</dbReference>
<dbReference type="InterPro" id="IPR009081">
    <property type="entry name" value="PP-bd_ACP"/>
</dbReference>
<dbReference type="SUPFAM" id="SSF51735">
    <property type="entry name" value="NAD(P)-binding Rossmann-fold domains"/>
    <property type="match status" value="2"/>
</dbReference>
<dbReference type="InterPro" id="IPR020843">
    <property type="entry name" value="ER"/>
</dbReference>
<dbReference type="InterPro" id="IPR029063">
    <property type="entry name" value="SAM-dependent_MTases_sf"/>
</dbReference>
<dbReference type="Proteomes" id="UP000799291">
    <property type="component" value="Unassembled WGS sequence"/>
</dbReference>
<dbReference type="Gene3D" id="3.40.50.720">
    <property type="entry name" value="NAD(P)-binding Rossmann-like Domain"/>
    <property type="match status" value="1"/>
</dbReference>
<keyword evidence="5" id="KW-0511">Multifunctional enzyme</keyword>
<feature type="active site" description="Proton donor; for dehydratase activity" evidence="7">
    <location>
        <position position="1181"/>
    </location>
</feature>
<feature type="region of interest" description="Disordered" evidence="8">
    <location>
        <begin position="1"/>
        <end position="22"/>
    </location>
</feature>
<dbReference type="GO" id="GO:1901336">
    <property type="term" value="P:lactone biosynthetic process"/>
    <property type="evidence" value="ECO:0007669"/>
    <property type="project" value="UniProtKB-ARBA"/>
</dbReference>
<feature type="active site" description="Proton acceptor; for dehydratase activity" evidence="7">
    <location>
        <position position="1000"/>
    </location>
</feature>
<keyword evidence="4" id="KW-0521">NADP</keyword>
<dbReference type="CDD" id="cd05195">
    <property type="entry name" value="enoyl_red"/>
    <property type="match status" value="1"/>
</dbReference>
<feature type="domain" description="Ketosynthase family 3 (KS3)" evidence="10">
    <location>
        <begin position="32"/>
        <end position="429"/>
    </location>
</feature>
<evidence type="ECO:0000313" key="12">
    <source>
        <dbReference type="EMBL" id="KAF2676018.1"/>
    </source>
</evidence>
<keyword evidence="13" id="KW-1185">Reference proteome</keyword>
<dbReference type="InterPro" id="IPR014043">
    <property type="entry name" value="Acyl_transferase_dom"/>
</dbReference>
<dbReference type="PANTHER" id="PTHR43775:SF29">
    <property type="entry name" value="ASPERFURANONE POLYKETIDE SYNTHASE AFOG-RELATED"/>
    <property type="match status" value="1"/>
</dbReference>
<dbReference type="InterPro" id="IPR056501">
    <property type="entry name" value="NAD-bd_HRPKS_sdrA"/>
</dbReference>
<dbReference type="SUPFAM" id="SSF47336">
    <property type="entry name" value="ACP-like"/>
    <property type="match status" value="1"/>
</dbReference>
<dbReference type="InterPro" id="IPR050091">
    <property type="entry name" value="PKS_NRPS_Biosynth_Enz"/>
</dbReference>
<dbReference type="Pfam" id="PF23114">
    <property type="entry name" value="NAD-bd_HRPKS_sdrA"/>
    <property type="match status" value="1"/>
</dbReference>
<dbReference type="SMART" id="SM00822">
    <property type="entry name" value="PKS_KR"/>
    <property type="match status" value="1"/>
</dbReference>
<dbReference type="Pfam" id="PF00698">
    <property type="entry name" value="Acyl_transf_1"/>
    <property type="match status" value="1"/>
</dbReference>
<dbReference type="InterPro" id="IPR016039">
    <property type="entry name" value="Thiolase-like"/>
</dbReference>
<dbReference type="SUPFAM" id="SSF53901">
    <property type="entry name" value="Thiolase-like"/>
    <property type="match status" value="1"/>
</dbReference>
<dbReference type="PROSITE" id="PS52019">
    <property type="entry name" value="PKS_MFAS_DH"/>
    <property type="match status" value="1"/>
</dbReference>
<protein>
    <submittedName>
        <fullName evidence="12">Uncharacterized protein</fullName>
    </submittedName>
</protein>
<dbReference type="SMART" id="SM00823">
    <property type="entry name" value="PKS_PP"/>
    <property type="match status" value="1"/>
</dbReference>
<dbReference type="CDD" id="cd00833">
    <property type="entry name" value="PKS"/>
    <property type="match status" value="1"/>
</dbReference>
<dbReference type="SMART" id="SM00827">
    <property type="entry name" value="PKS_AT"/>
    <property type="match status" value="1"/>
</dbReference>
<dbReference type="InterPro" id="IPR020807">
    <property type="entry name" value="PKS_DH"/>
</dbReference>
<dbReference type="GO" id="GO:0004312">
    <property type="term" value="F:fatty acid synthase activity"/>
    <property type="evidence" value="ECO:0007669"/>
    <property type="project" value="TreeGrafter"/>
</dbReference>
<dbReference type="Gene3D" id="3.40.50.150">
    <property type="entry name" value="Vaccinia Virus protein VP39"/>
    <property type="match status" value="1"/>
</dbReference>
<dbReference type="InterPro" id="IPR001227">
    <property type="entry name" value="Ac_transferase_dom_sf"/>
</dbReference>
<keyword evidence="3" id="KW-0808">Transferase</keyword>
<dbReference type="InterPro" id="IPR042104">
    <property type="entry name" value="PKS_dehydratase_sf"/>
</dbReference>
<dbReference type="GO" id="GO:0016491">
    <property type="term" value="F:oxidoreductase activity"/>
    <property type="evidence" value="ECO:0007669"/>
    <property type="project" value="InterPro"/>
</dbReference>
<dbReference type="Pfam" id="PF08242">
    <property type="entry name" value="Methyltransf_12"/>
    <property type="match status" value="1"/>
</dbReference>
<dbReference type="InterPro" id="IPR013217">
    <property type="entry name" value="Methyltransf_12"/>
</dbReference>
<dbReference type="Pfam" id="PF14765">
    <property type="entry name" value="PS-DH"/>
    <property type="match status" value="1"/>
</dbReference>
<evidence type="ECO:0000256" key="4">
    <source>
        <dbReference type="ARBA" id="ARBA00022857"/>
    </source>
</evidence>
<keyword evidence="1" id="KW-0596">Phosphopantetheine</keyword>
<dbReference type="Pfam" id="PF21089">
    <property type="entry name" value="PKS_DH_N"/>
    <property type="match status" value="1"/>
</dbReference>
<dbReference type="SUPFAM" id="SSF55048">
    <property type="entry name" value="Probable ACP-binding domain of malonyl-CoA ACP transacylase"/>
    <property type="match status" value="1"/>
</dbReference>
<dbReference type="SMART" id="SM00826">
    <property type="entry name" value="PKS_DH"/>
    <property type="match status" value="1"/>
</dbReference>
<dbReference type="OrthoDB" id="329835at2759"/>
<dbReference type="PROSITE" id="PS52004">
    <property type="entry name" value="KS3_2"/>
    <property type="match status" value="1"/>
</dbReference>
<dbReference type="InterPro" id="IPR020806">
    <property type="entry name" value="PKS_PP-bd"/>
</dbReference>
<dbReference type="InterPro" id="IPR013968">
    <property type="entry name" value="PKS_KR"/>
</dbReference>
<dbReference type="PANTHER" id="PTHR43775">
    <property type="entry name" value="FATTY ACID SYNTHASE"/>
    <property type="match status" value="1"/>
</dbReference>
<dbReference type="FunFam" id="3.40.50.720:FF:000209">
    <property type="entry name" value="Polyketide synthase Pks12"/>
    <property type="match status" value="1"/>
</dbReference>
<dbReference type="Pfam" id="PF00109">
    <property type="entry name" value="ketoacyl-synt"/>
    <property type="match status" value="1"/>
</dbReference>
<evidence type="ECO:0000313" key="13">
    <source>
        <dbReference type="Proteomes" id="UP000799291"/>
    </source>
</evidence>
<dbReference type="SMART" id="SM00829">
    <property type="entry name" value="PKS_ER"/>
    <property type="match status" value="1"/>
</dbReference>
<dbReference type="InterPro" id="IPR016036">
    <property type="entry name" value="Malonyl_transacylase_ACP-bd"/>
</dbReference>
<dbReference type="Pfam" id="PF00107">
    <property type="entry name" value="ADH_zinc_N"/>
    <property type="match status" value="1"/>
</dbReference>
<dbReference type="SMART" id="SM00825">
    <property type="entry name" value="PKS_KS"/>
    <property type="match status" value="1"/>
</dbReference>
<feature type="region of interest" description="C-terminal hotdog fold" evidence="7">
    <location>
        <begin position="1118"/>
        <end position="1280"/>
    </location>
</feature>
<evidence type="ECO:0000256" key="5">
    <source>
        <dbReference type="ARBA" id="ARBA00023268"/>
    </source>
</evidence>
<proteinExistence type="predicted"/>
<dbReference type="InterPro" id="IPR014030">
    <property type="entry name" value="Ketoacyl_synth_N"/>
</dbReference>
<reference evidence="12" key="1">
    <citation type="journal article" date="2020" name="Stud. Mycol.">
        <title>101 Dothideomycetes genomes: a test case for predicting lifestyles and emergence of pathogens.</title>
        <authorList>
            <person name="Haridas S."/>
            <person name="Albert R."/>
            <person name="Binder M."/>
            <person name="Bloem J."/>
            <person name="Labutti K."/>
            <person name="Salamov A."/>
            <person name="Andreopoulos B."/>
            <person name="Baker S."/>
            <person name="Barry K."/>
            <person name="Bills G."/>
            <person name="Bluhm B."/>
            <person name="Cannon C."/>
            <person name="Castanera R."/>
            <person name="Culley D."/>
            <person name="Daum C."/>
            <person name="Ezra D."/>
            <person name="Gonzalez J."/>
            <person name="Henrissat B."/>
            <person name="Kuo A."/>
            <person name="Liang C."/>
            <person name="Lipzen A."/>
            <person name="Lutzoni F."/>
            <person name="Magnuson J."/>
            <person name="Mondo S."/>
            <person name="Nolan M."/>
            <person name="Ohm R."/>
            <person name="Pangilinan J."/>
            <person name="Park H.-J."/>
            <person name="Ramirez L."/>
            <person name="Alfaro M."/>
            <person name="Sun H."/>
            <person name="Tritt A."/>
            <person name="Yoshinaga Y."/>
            <person name="Zwiers L.-H."/>
            <person name="Turgeon B."/>
            <person name="Goodwin S."/>
            <person name="Spatafora J."/>
            <person name="Crous P."/>
            <person name="Grigoriev I."/>
        </authorList>
    </citation>
    <scope>NUCLEOTIDE SEQUENCE</scope>
    <source>
        <strain evidence="12">CBS 122367</strain>
    </source>
</reference>
<keyword evidence="2" id="KW-0597">Phosphoprotein</keyword>
<evidence type="ECO:0000256" key="1">
    <source>
        <dbReference type="ARBA" id="ARBA00022450"/>
    </source>
</evidence>
<feature type="domain" description="Carrier" evidence="9">
    <location>
        <begin position="2423"/>
        <end position="2497"/>
    </location>
</feature>
<evidence type="ECO:0000259" key="11">
    <source>
        <dbReference type="PROSITE" id="PS52019"/>
    </source>
</evidence>
<dbReference type="PROSITE" id="PS50075">
    <property type="entry name" value="CARRIER"/>
    <property type="match status" value="1"/>
</dbReference>
<dbReference type="SUPFAM" id="SSF52151">
    <property type="entry name" value="FabD/lysophospholipase-like"/>
    <property type="match status" value="1"/>
</dbReference>
<dbReference type="GO" id="GO:0044550">
    <property type="term" value="P:secondary metabolite biosynthetic process"/>
    <property type="evidence" value="ECO:0007669"/>
    <property type="project" value="TreeGrafter"/>
</dbReference>
<evidence type="ECO:0000259" key="10">
    <source>
        <dbReference type="PROSITE" id="PS52004"/>
    </source>
</evidence>
<feature type="domain" description="PKS/mFAS DH" evidence="11">
    <location>
        <begin position="968"/>
        <end position="1280"/>
    </location>
</feature>
<dbReference type="InterPro" id="IPR014031">
    <property type="entry name" value="Ketoacyl_synth_C"/>
</dbReference>
<dbReference type="Gene3D" id="3.10.129.110">
    <property type="entry name" value="Polyketide synthase dehydratase"/>
    <property type="match status" value="1"/>
</dbReference>
<name>A0A6G1ID42_9PLEO</name>
<evidence type="ECO:0000256" key="2">
    <source>
        <dbReference type="ARBA" id="ARBA00022553"/>
    </source>
</evidence>
<dbReference type="InterPro" id="IPR049552">
    <property type="entry name" value="PKS_DH_N"/>
</dbReference>
<dbReference type="InterPro" id="IPR011032">
    <property type="entry name" value="GroES-like_sf"/>
</dbReference>
<dbReference type="InterPro" id="IPR036736">
    <property type="entry name" value="ACP-like_sf"/>
</dbReference>
<gene>
    <name evidence="12" type="ORF">K458DRAFT_447715</name>
</gene>
<organism evidence="12 13">
    <name type="scientific">Lentithecium fluviatile CBS 122367</name>
    <dbReference type="NCBI Taxonomy" id="1168545"/>
    <lineage>
        <taxon>Eukaryota</taxon>
        <taxon>Fungi</taxon>
        <taxon>Dikarya</taxon>
        <taxon>Ascomycota</taxon>
        <taxon>Pezizomycotina</taxon>
        <taxon>Dothideomycetes</taxon>
        <taxon>Pleosporomycetidae</taxon>
        <taxon>Pleosporales</taxon>
        <taxon>Massarineae</taxon>
        <taxon>Lentitheciaceae</taxon>
        <taxon>Lentithecium</taxon>
    </lineage>
</organism>
<dbReference type="InterPro" id="IPR049551">
    <property type="entry name" value="PKS_DH_C"/>
</dbReference>
<evidence type="ECO:0000256" key="3">
    <source>
        <dbReference type="ARBA" id="ARBA00022679"/>
    </source>
</evidence>
<evidence type="ECO:0000256" key="8">
    <source>
        <dbReference type="SAM" id="MobiDB-lite"/>
    </source>
</evidence>
<dbReference type="InterPro" id="IPR049900">
    <property type="entry name" value="PKS_mFAS_DH"/>
</dbReference>
<dbReference type="Pfam" id="PF23297">
    <property type="entry name" value="ACP_SdgA_C"/>
    <property type="match status" value="1"/>
</dbReference>
<dbReference type="Pfam" id="PF02801">
    <property type="entry name" value="Ketoacyl-synt_C"/>
    <property type="match status" value="1"/>
</dbReference>
<dbReference type="Pfam" id="PF08659">
    <property type="entry name" value="KR"/>
    <property type="match status" value="1"/>
</dbReference>
<dbReference type="InterPro" id="IPR036291">
    <property type="entry name" value="NAD(P)-bd_dom_sf"/>
</dbReference>
<evidence type="ECO:0000256" key="7">
    <source>
        <dbReference type="PROSITE-ProRule" id="PRU01363"/>
    </source>
</evidence>
<evidence type="ECO:0000259" key="9">
    <source>
        <dbReference type="PROSITE" id="PS50075"/>
    </source>
</evidence>
<dbReference type="Gene3D" id="3.90.180.10">
    <property type="entry name" value="Medium-chain alcohol dehydrogenases, catalytic domain"/>
    <property type="match status" value="1"/>
</dbReference>